<keyword evidence="3" id="KW-1185">Reference proteome</keyword>
<gene>
    <name evidence="2" type="ORF">TDIS_1158</name>
</gene>
<dbReference type="SMART" id="SM00028">
    <property type="entry name" value="TPR"/>
    <property type="match status" value="5"/>
</dbReference>
<feature type="repeat" description="TPR" evidence="1">
    <location>
        <begin position="218"/>
        <end position="251"/>
    </location>
</feature>
<proteinExistence type="predicted"/>
<name>A0A179D5H1_9BACT</name>
<sequence>MLIWPSFCKSLLGLIMRFKIVAIIAVFLWVNTVFGIKVPERDPSWWLSEARFVYHQGDLMGALQIIKEARRRFPGKLTREFKCLEAQVLYDMGKPQETVKLLEPLSISYELPDESLLLLAKAYLKLKDFGKALFYARLVEKKTSRRDLSCQAKGIVAKAYLANRIKAKAVKKAQEILESTCSEKIKAQALEVLIEGGYSPEEIQNFFRKFPALKLYAPKFFRHLGDFYLSRKKLEKAEKAYFRYLNLSGEEEEAPAILFKMAEAYFHQNQLRRARIYYELLLTAWPHLDEAKFAKFRLYHLNYIFHKKLGLPTLKERKVLIPLINELRKKYPTKKITEEAQALEVRLYLEDKKPDKAFFTAIDFLKRYPQSEIINEVYGLLCEADSLYLQKLYGEKKDFEILALDREYQEFLKSATCGPHFYWLGKLFEKYHLETQAKYYLIQAYEFGVPKGWEPVLMLVLAEEAIVSGKVEVATQLLKLLIQKYPFYAQNPTYLYLKGLYAYKTGRWLEARIFFKKILSQKKLSPEIKSKTLSSFFSLALKSKDIDLAFELLKDQDFPSGENEFAFLIQMTLENEDYLRAKKILAFAEKRFPNSVTLKWLKGLLLERLGQENEALGVWKELSGKETTEGKLAQGILRSLELVEEAREVIY</sequence>
<evidence type="ECO:0000313" key="3">
    <source>
        <dbReference type="Proteomes" id="UP000078390"/>
    </source>
</evidence>
<evidence type="ECO:0000256" key="1">
    <source>
        <dbReference type="PROSITE-ProRule" id="PRU00339"/>
    </source>
</evidence>
<dbReference type="Gene3D" id="1.25.40.10">
    <property type="entry name" value="Tetratricopeptide repeat domain"/>
    <property type="match status" value="3"/>
</dbReference>
<evidence type="ECO:0000313" key="2">
    <source>
        <dbReference type="EMBL" id="OAQ20702.1"/>
    </source>
</evidence>
<reference evidence="2 3" key="1">
    <citation type="submission" date="2016-04" db="EMBL/GenBank/DDBJ databases">
        <title>Genome analysis of Thermosulfurimonas dismutans, the first thermophilic sulfur-disproportionating bacterium of the phylum Thermodesulfobacteria.</title>
        <authorList>
            <person name="Mardanov A.V."/>
            <person name="Beletsky A.V."/>
            <person name="Kadnikov V.V."/>
            <person name="Slobodkin A.I."/>
            <person name="Ravin N.V."/>
        </authorList>
    </citation>
    <scope>NUCLEOTIDE SEQUENCE [LARGE SCALE GENOMIC DNA]</scope>
    <source>
        <strain evidence="2 3">S95</strain>
    </source>
</reference>
<organism evidence="2 3">
    <name type="scientific">Thermosulfurimonas dismutans</name>
    <dbReference type="NCBI Taxonomy" id="999894"/>
    <lineage>
        <taxon>Bacteria</taxon>
        <taxon>Pseudomonadati</taxon>
        <taxon>Thermodesulfobacteriota</taxon>
        <taxon>Thermodesulfobacteria</taxon>
        <taxon>Thermodesulfobacteriales</taxon>
        <taxon>Thermodesulfobacteriaceae</taxon>
        <taxon>Thermosulfurimonas</taxon>
    </lineage>
</organism>
<dbReference type="EMBL" id="LWLG01000007">
    <property type="protein sequence ID" value="OAQ20702.1"/>
    <property type="molecule type" value="Genomic_DNA"/>
</dbReference>
<protein>
    <submittedName>
        <fullName evidence="2">Uncharacterized protein</fullName>
    </submittedName>
</protein>
<dbReference type="InterPro" id="IPR019734">
    <property type="entry name" value="TPR_rpt"/>
</dbReference>
<keyword evidence="1" id="KW-0802">TPR repeat</keyword>
<dbReference type="PROSITE" id="PS50005">
    <property type="entry name" value="TPR"/>
    <property type="match status" value="1"/>
</dbReference>
<comment type="caution">
    <text evidence="2">The sequence shown here is derived from an EMBL/GenBank/DDBJ whole genome shotgun (WGS) entry which is preliminary data.</text>
</comment>
<dbReference type="InterPro" id="IPR011990">
    <property type="entry name" value="TPR-like_helical_dom_sf"/>
</dbReference>
<accession>A0A179D5H1</accession>
<dbReference type="SUPFAM" id="SSF48452">
    <property type="entry name" value="TPR-like"/>
    <property type="match status" value="3"/>
</dbReference>
<dbReference type="STRING" id="999894.TDIS_1158"/>
<dbReference type="Proteomes" id="UP000078390">
    <property type="component" value="Unassembled WGS sequence"/>
</dbReference>
<dbReference type="AlphaFoldDB" id="A0A179D5H1"/>